<dbReference type="PANTHER" id="PTHR12526:SF510">
    <property type="entry name" value="D-INOSITOL 3-PHOSPHATE GLYCOSYLTRANSFERASE"/>
    <property type="match status" value="1"/>
</dbReference>
<dbReference type="GO" id="GO:0016757">
    <property type="term" value="F:glycosyltransferase activity"/>
    <property type="evidence" value="ECO:0007669"/>
    <property type="project" value="UniProtKB-KW"/>
</dbReference>
<dbReference type="Pfam" id="PF13439">
    <property type="entry name" value="Glyco_transf_4"/>
    <property type="match status" value="1"/>
</dbReference>
<evidence type="ECO:0000256" key="2">
    <source>
        <dbReference type="ARBA" id="ARBA00022679"/>
    </source>
</evidence>
<dbReference type="EMBL" id="NJBN01000002">
    <property type="protein sequence ID" value="TKJ41615.1"/>
    <property type="molecule type" value="Genomic_DNA"/>
</dbReference>
<accession>A0A532V352</accession>
<evidence type="ECO:0000259" key="3">
    <source>
        <dbReference type="Pfam" id="PF13439"/>
    </source>
</evidence>
<organism evidence="4 5">
    <name type="scientific">candidate division LCP-89 bacterium B3_LCP</name>
    <dbReference type="NCBI Taxonomy" id="2012998"/>
    <lineage>
        <taxon>Bacteria</taxon>
        <taxon>Pseudomonadati</taxon>
        <taxon>Bacteria division LCP-89</taxon>
    </lineage>
</organism>
<name>A0A532V352_UNCL8</name>
<evidence type="ECO:0000313" key="4">
    <source>
        <dbReference type="EMBL" id="TKJ41615.1"/>
    </source>
</evidence>
<protein>
    <recommendedName>
        <fullName evidence="3">Glycosyltransferase subfamily 4-like N-terminal domain-containing protein</fullName>
    </recommendedName>
</protein>
<feature type="domain" description="Glycosyltransferase subfamily 4-like N-terminal" evidence="3">
    <location>
        <begin position="20"/>
        <end position="194"/>
    </location>
</feature>
<evidence type="ECO:0000313" key="5">
    <source>
        <dbReference type="Proteomes" id="UP000319619"/>
    </source>
</evidence>
<evidence type="ECO:0000256" key="1">
    <source>
        <dbReference type="ARBA" id="ARBA00022676"/>
    </source>
</evidence>
<dbReference type="SUPFAM" id="SSF53756">
    <property type="entry name" value="UDP-Glycosyltransferase/glycogen phosphorylase"/>
    <property type="match status" value="1"/>
</dbReference>
<dbReference type="CDD" id="cd03801">
    <property type="entry name" value="GT4_PimA-like"/>
    <property type="match status" value="1"/>
</dbReference>
<dbReference type="PANTHER" id="PTHR12526">
    <property type="entry name" value="GLYCOSYLTRANSFERASE"/>
    <property type="match status" value="1"/>
</dbReference>
<dbReference type="Gene3D" id="3.40.50.2000">
    <property type="entry name" value="Glycogen Phosphorylase B"/>
    <property type="match status" value="2"/>
</dbReference>
<dbReference type="AlphaFoldDB" id="A0A532V352"/>
<keyword evidence="1" id="KW-0328">Glycosyltransferase</keyword>
<keyword evidence="2" id="KW-0808">Transferase</keyword>
<sequence length="412" mass="46210">MIDPLKIAMVAACPFPTSQGSQVLIRELSQALVKRGHDVHVVTYHFGEDQECPDLKIHRIPKLIRYNKFRSGPALRKPILDLLLAWKLNQVVRDEKIQIIHCHNYEAPVSALPVRLFRKIPVVYHSHNTMSDEFYTYFRLKFPQKLAKYAAYLMDRFIPRSSDFAIAINRRVAKFLMDMGMPPSRVKFIPPGIDYGLPVDAPDPDLREKYGMGSGPLIVYAGNLDGYQRLDLLLEALSEVFRENQHARLIVMSSSDPGPFLRDANKNGISEKIVILKDPAFALIREVMALATLAVNPRISWSGYPIKLLNYMAAGLPVVAFEGAAPAIEDGINGALAPPLDTRAFAYKINNLLRQSHLAAKLGEEAMRTAVYDHDWNEIVEDIEDIYAKLLGLGIVSPSSKSFSDKRLMTAG</sequence>
<dbReference type="Proteomes" id="UP000319619">
    <property type="component" value="Unassembled WGS sequence"/>
</dbReference>
<dbReference type="InterPro" id="IPR028098">
    <property type="entry name" value="Glyco_trans_4-like_N"/>
</dbReference>
<dbReference type="Pfam" id="PF13692">
    <property type="entry name" value="Glyco_trans_1_4"/>
    <property type="match status" value="1"/>
</dbReference>
<comment type="caution">
    <text evidence="4">The sequence shown here is derived from an EMBL/GenBank/DDBJ whole genome shotgun (WGS) entry which is preliminary data.</text>
</comment>
<proteinExistence type="predicted"/>
<gene>
    <name evidence="4" type="ORF">CEE37_03350</name>
</gene>
<reference evidence="4 5" key="1">
    <citation type="submission" date="2017-06" db="EMBL/GenBank/DDBJ databases">
        <title>Novel microbial phyla capable of carbon fixation and sulfur reduction in deep-sea sediments.</title>
        <authorList>
            <person name="Huang J."/>
            <person name="Baker B."/>
            <person name="Wang Y."/>
        </authorList>
    </citation>
    <scope>NUCLEOTIDE SEQUENCE [LARGE SCALE GENOMIC DNA]</scope>
    <source>
        <strain evidence="4">B3_LCP</strain>
    </source>
</reference>